<dbReference type="SUPFAM" id="SSF51316">
    <property type="entry name" value="Mss4-like"/>
    <property type="match status" value="2"/>
</dbReference>
<keyword evidence="8" id="KW-1185">Reference proteome</keyword>
<dbReference type="PANTHER" id="PTHR33337:SF40">
    <property type="entry name" value="CENP-V_GFA DOMAIN-CONTAINING PROTEIN-RELATED"/>
    <property type="match status" value="1"/>
</dbReference>
<keyword evidence="2" id="KW-0479">Metal-binding</keyword>
<dbReference type="Pfam" id="PF04828">
    <property type="entry name" value="GFA"/>
    <property type="match status" value="1"/>
</dbReference>
<dbReference type="Proteomes" id="UP000076874">
    <property type="component" value="Unassembled WGS sequence"/>
</dbReference>
<evidence type="ECO:0000256" key="2">
    <source>
        <dbReference type="ARBA" id="ARBA00022723"/>
    </source>
</evidence>
<evidence type="ECO:0000256" key="1">
    <source>
        <dbReference type="ARBA" id="ARBA00005495"/>
    </source>
</evidence>
<evidence type="ECO:0000313" key="8">
    <source>
        <dbReference type="Proteomes" id="UP000076874"/>
    </source>
</evidence>
<dbReference type="InterPro" id="IPR011057">
    <property type="entry name" value="Mss4-like_sf"/>
</dbReference>
<keyword evidence="3" id="KW-0862">Zinc</keyword>
<evidence type="ECO:0000256" key="4">
    <source>
        <dbReference type="ARBA" id="ARBA00023239"/>
    </source>
</evidence>
<feature type="domain" description="CENP-V/GFA" evidence="6">
    <location>
        <begin position="11"/>
        <end position="136"/>
    </location>
</feature>
<evidence type="ECO:0000259" key="6">
    <source>
        <dbReference type="PROSITE" id="PS51891"/>
    </source>
</evidence>
<dbReference type="Gene3D" id="3.90.1590.10">
    <property type="entry name" value="glutathione-dependent formaldehyde- activating enzyme (gfa)"/>
    <property type="match status" value="1"/>
</dbReference>
<dbReference type="GO" id="GO:0046872">
    <property type="term" value="F:metal ion binding"/>
    <property type="evidence" value="ECO:0007669"/>
    <property type="project" value="UniProtKB-KW"/>
</dbReference>
<dbReference type="Gene3D" id="2.170.150.70">
    <property type="match status" value="1"/>
</dbReference>
<sequence>MANLQPDTVVVTASCLCRAHAFSVAVSRSSLPLEATACHCDSCRHASGAMYVQVATWPQPKESVDLGGLQRYQFSADLAYRFCGTCSASMFYEYTQEPSRLSVVTGVLANTEVNLIHVTRHIFVGDTLDGGATVWLRTPNPDGKAVPRYRTWVDAIPWDGSDALPAAADEKEDNEPQEPPASVPIVCHCGGVNFRLHRGPYASMDRAALPWNVDPATNKLLASFDACDSCRTQYGTDLVNWTFSDLAYLATADDNRDGGRTLPTTTAALKVAVDRCEPALGTLVYYQSSAAVQRYFCRVCSAGIFYTHDDRPTMVDIAIGVLTAPDGVRAESLLSWNMGGTPAWVQDAKGGWREGLVERIRAGAEEYRLARNYPKNWHRVRREAEGITG</sequence>
<reference evidence="7 8" key="1">
    <citation type="journal article" date="2016" name="Genome Biol. Evol.">
        <title>Divergent and convergent evolution of fungal pathogenicity.</title>
        <authorList>
            <person name="Shang Y."/>
            <person name="Xiao G."/>
            <person name="Zheng P."/>
            <person name="Cen K."/>
            <person name="Zhan S."/>
            <person name="Wang C."/>
        </authorList>
    </citation>
    <scope>NUCLEOTIDE SEQUENCE [LARGE SCALE GENOMIC DNA]</scope>
    <source>
        <strain evidence="7 8">RCEF 264</strain>
    </source>
</reference>
<feature type="region of interest" description="Disordered" evidence="5">
    <location>
        <begin position="163"/>
        <end position="182"/>
    </location>
</feature>
<dbReference type="AlphaFoldDB" id="A0A167MNH5"/>
<proteinExistence type="inferred from homology"/>
<gene>
    <name evidence="7" type="ORF">SPI_08822</name>
</gene>
<keyword evidence="4" id="KW-0456">Lyase</keyword>
<dbReference type="GO" id="GO:0016846">
    <property type="term" value="F:carbon-sulfur lyase activity"/>
    <property type="evidence" value="ECO:0007669"/>
    <property type="project" value="InterPro"/>
</dbReference>
<dbReference type="PROSITE" id="PS51891">
    <property type="entry name" value="CENP_V_GFA"/>
    <property type="match status" value="1"/>
</dbReference>
<evidence type="ECO:0000313" key="7">
    <source>
        <dbReference type="EMBL" id="OAA54576.1"/>
    </source>
</evidence>
<comment type="similarity">
    <text evidence="1">Belongs to the Gfa family.</text>
</comment>
<dbReference type="PANTHER" id="PTHR33337">
    <property type="entry name" value="GFA DOMAIN-CONTAINING PROTEIN"/>
    <property type="match status" value="1"/>
</dbReference>
<evidence type="ECO:0000256" key="3">
    <source>
        <dbReference type="ARBA" id="ARBA00022833"/>
    </source>
</evidence>
<name>A0A167MNH5_9HYPO</name>
<organism evidence="7 8">
    <name type="scientific">Niveomyces insectorum RCEF 264</name>
    <dbReference type="NCBI Taxonomy" id="1081102"/>
    <lineage>
        <taxon>Eukaryota</taxon>
        <taxon>Fungi</taxon>
        <taxon>Dikarya</taxon>
        <taxon>Ascomycota</taxon>
        <taxon>Pezizomycotina</taxon>
        <taxon>Sordariomycetes</taxon>
        <taxon>Hypocreomycetidae</taxon>
        <taxon>Hypocreales</taxon>
        <taxon>Cordycipitaceae</taxon>
        <taxon>Niveomyces</taxon>
    </lineage>
</organism>
<comment type="caution">
    <text evidence="7">The sequence shown here is derived from an EMBL/GenBank/DDBJ whole genome shotgun (WGS) entry which is preliminary data.</text>
</comment>
<evidence type="ECO:0000256" key="5">
    <source>
        <dbReference type="SAM" id="MobiDB-lite"/>
    </source>
</evidence>
<dbReference type="EMBL" id="AZHD01000023">
    <property type="protein sequence ID" value="OAA54576.1"/>
    <property type="molecule type" value="Genomic_DNA"/>
</dbReference>
<protein>
    <submittedName>
        <fullName evidence="7">Mss4-like protein</fullName>
    </submittedName>
</protein>
<dbReference type="OrthoDB" id="5422068at2759"/>
<accession>A0A167MNH5</accession>
<dbReference type="InterPro" id="IPR006913">
    <property type="entry name" value="CENP-V/GFA"/>
</dbReference>